<protein>
    <submittedName>
        <fullName evidence="2">Uncharacterized protein</fullName>
    </submittedName>
</protein>
<sequence>MSPSDGDAVGVLEWWESVALAAMQVSLMQSDIEATKSVKAGAVKEAVLGDAVTSFHRVVAEDRPDRPDWLTPLLVDMDTQKDAAADRIAEHGRHLPRCFGLRERSLLVLVDLILFDPWPAKTSWHTATHRAALEALVDEFPYLDRTDLDRMRDEHALLLRRLRRKSVHWGKVAVIGAAGLAAGVATGGWAAPVIGAAIGSAAGLTGAAATSAGLATLGGGAIAAGGFGIAGGTALVTGIGGIAGAGAAAAGARWTPWTTGQVVADAMRLDLIARCVLIEAQNRDEKQRRVVQSLQERLEKVVADGERLLDRIRELSRENARLTAENKELREELRKQHADVKRAEGALEVILERLPEPVAQ</sequence>
<dbReference type="EMBL" id="CP008948">
    <property type="protein sequence ID" value="AII10370.1"/>
    <property type="molecule type" value="Genomic_DNA"/>
</dbReference>
<dbReference type="Proteomes" id="UP000028488">
    <property type="component" value="Plasmid pPDG1"/>
</dbReference>
<evidence type="ECO:0000256" key="1">
    <source>
        <dbReference type="SAM" id="Coils"/>
    </source>
</evidence>
<dbReference type="RefSeq" id="WP_128642466.1">
    <property type="nucleotide sequence ID" value="NZ_CP008948.1"/>
</dbReference>
<keyword evidence="2" id="KW-0614">Plasmid</keyword>
<proteinExistence type="predicted"/>
<geneLocation type="plasmid" evidence="2 3">
    <name>pPDG1</name>
</geneLocation>
<gene>
    <name evidence="2" type="ORF">EP51_39340</name>
</gene>
<accession>A0A076EWK4</accession>
<organism evidence="2 3">
    <name type="scientific">Rhodococcus opacus</name>
    <name type="common">Nocardia opaca</name>
    <dbReference type="NCBI Taxonomy" id="37919"/>
    <lineage>
        <taxon>Bacteria</taxon>
        <taxon>Bacillati</taxon>
        <taxon>Actinomycetota</taxon>
        <taxon>Actinomycetes</taxon>
        <taxon>Mycobacteriales</taxon>
        <taxon>Nocardiaceae</taxon>
        <taxon>Rhodococcus</taxon>
    </lineage>
</organism>
<evidence type="ECO:0000313" key="2">
    <source>
        <dbReference type="EMBL" id="AII10370.1"/>
    </source>
</evidence>
<keyword evidence="1" id="KW-0175">Coiled coil</keyword>
<reference evidence="2 3" key="1">
    <citation type="submission" date="2014-07" db="EMBL/GenBank/DDBJ databases">
        <title>Genome Sequence of Rhodococcus opacus Strain R7, a Biodegrader of Mono- and Polycyclic Aromatic Hydrocarbons.</title>
        <authorList>
            <person name="Di Gennaro P."/>
            <person name="Zampolli J."/>
            <person name="Presti I."/>
            <person name="Cappelletti M."/>
            <person name="D'Ursi P."/>
            <person name="Orro A."/>
            <person name="Mezzelani A."/>
            <person name="Milanesi L."/>
        </authorList>
    </citation>
    <scope>NUCLEOTIDE SEQUENCE [LARGE SCALE GENOMIC DNA]</scope>
    <source>
        <strain evidence="2 3">R7</strain>
        <plasmid evidence="2">pPDG1</plasmid>
    </source>
</reference>
<evidence type="ECO:0000313" key="3">
    <source>
        <dbReference type="Proteomes" id="UP000028488"/>
    </source>
</evidence>
<dbReference type="AlphaFoldDB" id="A0A076EWK4"/>
<name>A0A076EWK4_RHOOP</name>
<feature type="coiled-coil region" evidence="1">
    <location>
        <begin position="277"/>
        <end position="346"/>
    </location>
</feature>